<name>A0ABY3R2U1_9BRAD</name>
<evidence type="ECO:0000313" key="2">
    <source>
        <dbReference type="Proteomes" id="UP001430990"/>
    </source>
</evidence>
<keyword evidence="1" id="KW-0614">Plasmid</keyword>
<keyword evidence="2" id="KW-1185">Reference proteome</keyword>
<dbReference type="EMBL" id="CP088102">
    <property type="protein sequence ID" value="UFW92139.1"/>
    <property type="molecule type" value="Genomic_DNA"/>
</dbReference>
<evidence type="ECO:0000313" key="1">
    <source>
        <dbReference type="EMBL" id="UFW92139.1"/>
    </source>
</evidence>
<dbReference type="Proteomes" id="UP001430990">
    <property type="component" value="Plasmid pCC829_2"/>
</dbReference>
<proteinExistence type="predicted"/>
<sequence>MGFGKEGRSRKVGRRGHGCELRLALVQLHGSQVVAIERNDVEGVELGVVVVTAGVQPVELRNAAHIEHADLTIDHELLGADLPGRLDDHRVAVGQIEASPRSVLDGNAVTDHATAIAVVLDLVDPVRSVRNDRLGRRLAELKRLGYAR</sequence>
<reference evidence="1" key="1">
    <citation type="submission" date="2021-11" db="EMBL/GenBank/DDBJ databases">
        <title>Australian commercial rhizobial inoculants.</title>
        <authorList>
            <person name="Kohlmeier M.G."/>
            <person name="O'Hara G.W."/>
            <person name="Colombi E."/>
            <person name="Ramsay J.P."/>
            <person name="Terpolilli J."/>
        </authorList>
    </citation>
    <scope>NUCLEOTIDE SEQUENCE</scope>
    <source>
        <strain evidence="1">CC829</strain>
        <plasmid evidence="1">pCC829_2</plasmid>
    </source>
</reference>
<gene>
    <name evidence="1" type="ORF">BjapCC829_48785</name>
</gene>
<organism evidence="1 2">
    <name type="scientific">Bradyrhizobium barranii</name>
    <dbReference type="NCBI Taxonomy" id="2992140"/>
    <lineage>
        <taxon>Bacteria</taxon>
        <taxon>Pseudomonadati</taxon>
        <taxon>Pseudomonadota</taxon>
        <taxon>Alphaproteobacteria</taxon>
        <taxon>Hyphomicrobiales</taxon>
        <taxon>Nitrobacteraceae</taxon>
        <taxon>Bradyrhizobium</taxon>
    </lineage>
</organism>
<geneLocation type="plasmid" evidence="1 2">
    <name>pCC829_2</name>
</geneLocation>
<protein>
    <submittedName>
        <fullName evidence="1">Uncharacterized protein</fullName>
    </submittedName>
</protein>
<accession>A0ABY3R2U1</accession>